<dbReference type="PANTHER" id="PTHR20953">
    <property type="entry name" value="KINASE-RELATED"/>
    <property type="match status" value="1"/>
</dbReference>
<reference evidence="2 3" key="1">
    <citation type="submission" date="2009-11" db="EMBL/GenBank/DDBJ databases">
        <title>Annotation of Allomyces macrogynus ATCC 38327.</title>
        <authorList>
            <consortium name="The Broad Institute Genome Sequencing Platform"/>
            <person name="Russ C."/>
            <person name="Cuomo C."/>
            <person name="Burger G."/>
            <person name="Gray M.W."/>
            <person name="Holland P.W.H."/>
            <person name="King N."/>
            <person name="Lang F.B.F."/>
            <person name="Roger A.J."/>
            <person name="Ruiz-Trillo I."/>
            <person name="Young S.K."/>
            <person name="Zeng Q."/>
            <person name="Gargeya S."/>
            <person name="Fitzgerald M."/>
            <person name="Haas B."/>
            <person name="Abouelleil A."/>
            <person name="Alvarado L."/>
            <person name="Arachchi H.M."/>
            <person name="Berlin A."/>
            <person name="Chapman S.B."/>
            <person name="Gearin G."/>
            <person name="Goldberg J."/>
            <person name="Griggs A."/>
            <person name="Gujja S."/>
            <person name="Hansen M."/>
            <person name="Heiman D."/>
            <person name="Howarth C."/>
            <person name="Larimer J."/>
            <person name="Lui A."/>
            <person name="MacDonald P.J.P."/>
            <person name="McCowen C."/>
            <person name="Montmayeur A."/>
            <person name="Murphy C."/>
            <person name="Neiman D."/>
            <person name="Pearson M."/>
            <person name="Priest M."/>
            <person name="Roberts A."/>
            <person name="Saif S."/>
            <person name="Shea T."/>
            <person name="Sisk P."/>
            <person name="Stolte C."/>
            <person name="Sykes S."/>
            <person name="Wortman J."/>
            <person name="Nusbaum C."/>
            <person name="Birren B."/>
        </authorList>
    </citation>
    <scope>NUCLEOTIDE SEQUENCE [LARGE SCALE GENOMIC DNA]</scope>
    <source>
        <strain evidence="2 3">ATCC 38327</strain>
    </source>
</reference>
<evidence type="ECO:0000256" key="1">
    <source>
        <dbReference type="SAM" id="MobiDB-lite"/>
    </source>
</evidence>
<keyword evidence="3" id="KW-1185">Reference proteome</keyword>
<evidence type="ECO:0000313" key="2">
    <source>
        <dbReference type="EMBL" id="KNE62332.1"/>
    </source>
</evidence>
<protein>
    <recommendedName>
        <fullName evidence="4">AAA+ ATPase domain-containing protein</fullName>
    </recommendedName>
</protein>
<evidence type="ECO:0008006" key="4">
    <source>
        <dbReference type="Google" id="ProtNLM"/>
    </source>
</evidence>
<gene>
    <name evidence="2" type="ORF">AMAG_07562</name>
</gene>
<dbReference type="Gene3D" id="3.40.50.300">
    <property type="entry name" value="P-loop containing nucleotide triphosphate hydrolases"/>
    <property type="match status" value="1"/>
</dbReference>
<organism evidence="2 3">
    <name type="scientific">Allomyces macrogynus (strain ATCC 38327)</name>
    <name type="common">Allomyces javanicus var. macrogynus</name>
    <dbReference type="NCBI Taxonomy" id="578462"/>
    <lineage>
        <taxon>Eukaryota</taxon>
        <taxon>Fungi</taxon>
        <taxon>Fungi incertae sedis</taxon>
        <taxon>Blastocladiomycota</taxon>
        <taxon>Blastocladiomycetes</taxon>
        <taxon>Blastocladiales</taxon>
        <taxon>Blastocladiaceae</taxon>
        <taxon>Allomyces</taxon>
    </lineage>
</organism>
<dbReference type="STRING" id="578462.A0A0L0SIN5"/>
<dbReference type="InterPro" id="IPR027417">
    <property type="entry name" value="P-loop_NTPase"/>
</dbReference>
<dbReference type="VEuPathDB" id="FungiDB:AMAG_07562"/>
<accession>A0A0L0SIN5</accession>
<feature type="region of interest" description="Disordered" evidence="1">
    <location>
        <begin position="948"/>
        <end position="976"/>
    </location>
</feature>
<sequence length="1387" mass="149372">MTDNYQQRTDGAAIHARAPSSSLTAAMGLEPTNYLVFLRSICDHLATCPNRRAPLSSLQDIVAKYYFAQSSLGGVRGLVIEFPQILRLDGKDSKEVVLIAHPKFTHPGVDRDHELHQRRFALRLTVACLQLGHGSVFVSTAATMLKQFEDETGRFVDPVELAAIYPTFIALRDDGTRLELLNLPHRPLDPVKVANTPLQYANASPTSPTVPRRPPTPLPPAPAYCACLAAACNTLASLPGRSAPVVALDTALHGTHAAVLAKLGGIQQLAVEFPGHISYDGGTDEMVLVAQPDQLAPPDDHTIDARQLALRLLFAYNDNEEGTVPAETVAAIFAHYAKEIGRAGGPEAIARAYPKYVELNDDGSMELIDELVNPLKPLSLSDMAPSSAVERDDASETGLWSETTSLASLRLASTNASQPAASFAVHLSPDDPPNYVECLHATCAFLQQQPEQQSTLADLAVVARRFPRVIAELGTIKGLSIEFPTHILHIAKLSSLRLRSPHDDALLPSDALIHRRRRALRLVVAYNGNRLGHVPSTVVYQILKDHRDETAGVTTTKALARAYPMFLRVDPNGDLRIVCFPPRLLEPRTPWYEAAGADAPGEQQQQEGMSADAASASATVVNDAISNGSSPAPPAKTTAIPSPKPAPTRSWKPLRSLPRCDIYLVKSAVSARHVPGALAANGVTKIAVAVEGVLTRDASTVIDVVEVAYMDPERNKPAAQIWDFARVTPGDRLGMIAALQAVLGDANRTVIMHDGRAAATALADLFHVQIPHMSALDTHILFRQWVEFSNAVRAAVGDHGSANENFAPLDVNPTGRAELDTMLAACGLLWNSHQSTLAAAAAAAAQQHGSTTRRTYWDLHPTQSILLENAAFNVDQLVQAADVLLARIQALTVVQAMYVSAHNVDGRQGGSDVVDNNRLDANAVAVDKDDHAVPEPAMAALTKEHCAAPDTSNDTAVQDGRTASEASTGPPNGVFQAATMNREDEDAPLAGASWTASPLPKERKVQSCFAAGGRHQFWRDASVTQFVVPDVGKDEEIVLDEPDLDVLREHTHVDQGLLYSLMPSSFENELRDAVFGGNNPASIVLDVGRAPLVSFWGGDDRNVTRRLTKCLPVTSADLETMCQSLRFMPNHSAIYDQSLHRVSRLLNKQGRVVGLTIRVGRAWNPTRGVSHMLLDVICGGDKSILLVAKPGGGRTHTLRELTAVLAARHHRVLVVDTYNELGGDGDAPHPALGAARRVQVTDRAQQHEHILDAVLNHAPDVLVVDDVATADGMAALRTVTPRVRALVTTAPGSLTSVFQNPAWRALLGGADGTDLPVFSTVIEVVGAEAVRVVHDPARFAADLAAGRDVWVEKRRWMTLFDPNERSGFGDGRTLSKKGFWAMVEKVE</sequence>
<reference evidence="3" key="2">
    <citation type="submission" date="2009-11" db="EMBL/GenBank/DDBJ databases">
        <title>The Genome Sequence of Allomyces macrogynus strain ATCC 38327.</title>
        <authorList>
            <consortium name="The Broad Institute Genome Sequencing Platform"/>
            <person name="Russ C."/>
            <person name="Cuomo C."/>
            <person name="Shea T."/>
            <person name="Young S.K."/>
            <person name="Zeng Q."/>
            <person name="Koehrsen M."/>
            <person name="Haas B."/>
            <person name="Borodovsky M."/>
            <person name="Guigo R."/>
            <person name="Alvarado L."/>
            <person name="Berlin A."/>
            <person name="Borenstein D."/>
            <person name="Chen Z."/>
            <person name="Engels R."/>
            <person name="Freedman E."/>
            <person name="Gellesch M."/>
            <person name="Goldberg J."/>
            <person name="Griggs A."/>
            <person name="Gujja S."/>
            <person name="Heiman D."/>
            <person name="Hepburn T."/>
            <person name="Howarth C."/>
            <person name="Jen D."/>
            <person name="Larson L."/>
            <person name="Lewis B."/>
            <person name="Mehta T."/>
            <person name="Park D."/>
            <person name="Pearson M."/>
            <person name="Roberts A."/>
            <person name="Saif S."/>
            <person name="Shenoy N."/>
            <person name="Sisk P."/>
            <person name="Stolte C."/>
            <person name="Sykes S."/>
            <person name="Walk T."/>
            <person name="White J."/>
            <person name="Yandava C."/>
            <person name="Burger G."/>
            <person name="Gray M.W."/>
            <person name="Holland P.W.H."/>
            <person name="King N."/>
            <person name="Lang F.B.F."/>
            <person name="Roger A.J."/>
            <person name="Ruiz-Trillo I."/>
            <person name="Lander E."/>
            <person name="Nusbaum C."/>
        </authorList>
    </citation>
    <scope>NUCLEOTIDE SEQUENCE [LARGE SCALE GENOMIC DNA]</scope>
    <source>
        <strain evidence="3">ATCC 38327</strain>
    </source>
</reference>
<dbReference type="eggNOG" id="ENOG502QQ4X">
    <property type="taxonomic scope" value="Eukaryota"/>
</dbReference>
<dbReference type="Proteomes" id="UP000054350">
    <property type="component" value="Unassembled WGS sequence"/>
</dbReference>
<dbReference type="SUPFAM" id="SSF53098">
    <property type="entry name" value="Ribonuclease H-like"/>
    <property type="match status" value="1"/>
</dbReference>
<feature type="region of interest" description="Disordered" evidence="1">
    <location>
        <begin position="623"/>
        <end position="652"/>
    </location>
</feature>
<dbReference type="InterPro" id="IPR012337">
    <property type="entry name" value="RNaseH-like_sf"/>
</dbReference>
<name>A0A0L0SIN5_ALLM3</name>
<dbReference type="OrthoDB" id="5581734at2759"/>
<evidence type="ECO:0000313" key="3">
    <source>
        <dbReference type="Proteomes" id="UP000054350"/>
    </source>
</evidence>
<dbReference type="PANTHER" id="PTHR20953:SF3">
    <property type="entry name" value="P-LOOP CONTAINING NUCLEOSIDE TRIPHOSPHATE HYDROLASES SUPERFAMILY PROTEIN"/>
    <property type="match status" value="1"/>
</dbReference>
<dbReference type="EMBL" id="GG745340">
    <property type="protein sequence ID" value="KNE62332.1"/>
    <property type="molecule type" value="Genomic_DNA"/>
</dbReference>
<proteinExistence type="predicted"/>